<feature type="compositionally biased region" description="Polar residues" evidence="2">
    <location>
        <begin position="220"/>
        <end position="236"/>
    </location>
</feature>
<feature type="compositionally biased region" description="Polar residues" evidence="2">
    <location>
        <begin position="735"/>
        <end position="746"/>
    </location>
</feature>
<feature type="region of interest" description="Disordered" evidence="2">
    <location>
        <begin position="1"/>
        <end position="39"/>
    </location>
</feature>
<feature type="compositionally biased region" description="Basic residues" evidence="2">
    <location>
        <begin position="17"/>
        <end position="31"/>
    </location>
</feature>
<dbReference type="OrthoDB" id="3268221at2759"/>
<name>A0A2R6PJB4_9APHY</name>
<feature type="compositionally biased region" description="Low complexity" evidence="2">
    <location>
        <begin position="699"/>
        <end position="709"/>
    </location>
</feature>
<feature type="compositionally biased region" description="Basic and acidic residues" evidence="2">
    <location>
        <begin position="471"/>
        <end position="492"/>
    </location>
</feature>
<dbReference type="STRING" id="98765.A0A2R6PJB4"/>
<reference evidence="3 4" key="1">
    <citation type="submission" date="2018-02" db="EMBL/GenBank/DDBJ databases">
        <title>Genome sequence of the basidiomycete white-rot fungus Phlebia centrifuga.</title>
        <authorList>
            <person name="Granchi Z."/>
            <person name="Peng M."/>
            <person name="de Vries R.P."/>
            <person name="Hilden K."/>
            <person name="Makela M.R."/>
            <person name="Grigoriev I."/>
            <person name="Riley R."/>
        </authorList>
    </citation>
    <scope>NUCLEOTIDE SEQUENCE [LARGE SCALE GENOMIC DNA]</scope>
    <source>
        <strain evidence="3 4">FBCC195</strain>
    </source>
</reference>
<comment type="caution">
    <text evidence="3">The sequence shown here is derived from an EMBL/GenBank/DDBJ whole genome shotgun (WGS) entry which is preliminary data.</text>
</comment>
<evidence type="ECO:0000256" key="2">
    <source>
        <dbReference type="SAM" id="MobiDB-lite"/>
    </source>
</evidence>
<feature type="compositionally biased region" description="Polar residues" evidence="2">
    <location>
        <begin position="493"/>
        <end position="508"/>
    </location>
</feature>
<sequence length="769" mass="82564">MSDGSDSPSSLDSLPRARTRGSQPRRSHRSTKAHDHAHLGGSSKELLRLLIYEEREAHDLRALLQDMTSRYKDEVQRAELAESRAKEVILRFKEANDARLAAQQESMRMREELALYKLQLENAQQEIMKGQQMLDAVEAQRHEAEEAAARARTTARKFKEDRLMQQAKEEGRMEGVKEGFTRGRVLGYEEARAAGFTRFIPTDVEDFKQSALVSPEAQPVVSSGLETSKSSPTNAPSLPLEPDPNIRIYPPAGTQTPPTVVVTPVRSFRDPASPPIPVHNVSGSPQHMLTNYLPEGWIPTIDGDRIRLPPPHELSPAPPTPSTTPKLSPRSHPRVTVENVPEEPILMIPPPFTSERNTADSDSDTVSVRSTAKRPRNRRRKSIDSQSTTVSQFDILGPPIASSARGNAVARSNVLSAIVEDSERERSPSMSSMMYAPMMTPNAVSPMVMPTLRAPVASVPGPDLSQLGQQERYKRSESRASAPRDGHSRNESRQSTGRRASNASSMLYTITVEPPSRPESGRSAISAGGQYGGLLTPSDANRPLPIVSEVKAPVPDVQKPMVINQLPPGFIPSGPPLQSAPAHNNITAVGVSLPPSVAPSVSRLYAPSPSSTTPAGPNGQTTEPTPVIPLPPPSTGMSSGRYSRSALRKDSSSEDEPDSSGVSDSSMDSLTTPPARRIPMVGQFYEVAPTPPNVVYPLPTSTSSGPGTSQAARVPLPPSSAGSPRTSAAARVPLPTSSAGTGSPRSVYTRMSRPGRTGSAAGSAAGRWS</sequence>
<evidence type="ECO:0000313" key="3">
    <source>
        <dbReference type="EMBL" id="PSR92228.1"/>
    </source>
</evidence>
<keyword evidence="1" id="KW-0175">Coiled coil</keyword>
<dbReference type="AlphaFoldDB" id="A0A2R6PJB4"/>
<gene>
    <name evidence="3" type="ORF">PHLCEN_2v4758</name>
</gene>
<feature type="region of interest" description="Disordered" evidence="2">
    <location>
        <begin position="303"/>
        <end position="390"/>
    </location>
</feature>
<proteinExistence type="predicted"/>
<feature type="compositionally biased region" description="Low complexity" evidence="2">
    <location>
        <begin position="589"/>
        <end position="625"/>
    </location>
</feature>
<feature type="compositionally biased region" description="Pro residues" evidence="2">
    <location>
        <begin position="308"/>
        <end position="322"/>
    </location>
</feature>
<dbReference type="Proteomes" id="UP000186601">
    <property type="component" value="Unassembled WGS sequence"/>
</dbReference>
<evidence type="ECO:0000256" key="1">
    <source>
        <dbReference type="SAM" id="Coils"/>
    </source>
</evidence>
<keyword evidence="4" id="KW-1185">Reference proteome</keyword>
<evidence type="ECO:0000313" key="4">
    <source>
        <dbReference type="Proteomes" id="UP000186601"/>
    </source>
</evidence>
<accession>A0A2R6PJB4</accession>
<feature type="compositionally biased region" description="Basic residues" evidence="2">
    <location>
        <begin position="371"/>
        <end position="381"/>
    </location>
</feature>
<feature type="region of interest" description="Disordered" evidence="2">
    <location>
        <begin position="214"/>
        <end position="243"/>
    </location>
</feature>
<feature type="region of interest" description="Disordered" evidence="2">
    <location>
        <begin position="459"/>
        <end position="534"/>
    </location>
</feature>
<feature type="compositionally biased region" description="Low complexity" evidence="2">
    <location>
        <begin position="659"/>
        <end position="669"/>
    </location>
</feature>
<feature type="coiled-coil region" evidence="1">
    <location>
        <begin position="106"/>
        <end position="161"/>
    </location>
</feature>
<dbReference type="EMBL" id="MLYV02000479">
    <property type="protein sequence ID" value="PSR92228.1"/>
    <property type="molecule type" value="Genomic_DNA"/>
</dbReference>
<protein>
    <submittedName>
        <fullName evidence="3">Uncharacterized protein</fullName>
    </submittedName>
</protein>
<organism evidence="3 4">
    <name type="scientific">Hermanssonia centrifuga</name>
    <dbReference type="NCBI Taxonomy" id="98765"/>
    <lineage>
        <taxon>Eukaryota</taxon>
        <taxon>Fungi</taxon>
        <taxon>Dikarya</taxon>
        <taxon>Basidiomycota</taxon>
        <taxon>Agaricomycotina</taxon>
        <taxon>Agaricomycetes</taxon>
        <taxon>Polyporales</taxon>
        <taxon>Meruliaceae</taxon>
        <taxon>Hermanssonia</taxon>
    </lineage>
</organism>
<feature type="region of interest" description="Disordered" evidence="2">
    <location>
        <begin position="589"/>
        <end position="769"/>
    </location>
</feature>
<feature type="compositionally biased region" description="Low complexity" evidence="2">
    <location>
        <begin position="752"/>
        <end position="769"/>
    </location>
</feature>
<feature type="compositionally biased region" description="Low complexity" evidence="2">
    <location>
        <begin position="1"/>
        <end position="14"/>
    </location>
</feature>